<keyword evidence="8 15" id="KW-0675">Receptor</keyword>
<name>A0A654KGT9_TAYEM</name>
<evidence type="ECO:0000313" key="15">
    <source>
        <dbReference type="EMBL" id="ADU91663.1"/>
    </source>
</evidence>
<evidence type="ECO:0000259" key="14">
    <source>
        <dbReference type="Pfam" id="PF07715"/>
    </source>
</evidence>
<dbReference type="InterPro" id="IPR037066">
    <property type="entry name" value="Plug_dom_sf"/>
</dbReference>
<gene>
    <name evidence="15" type="ordered locus">TEQUI_0725</name>
</gene>
<dbReference type="EMBL" id="CP002456">
    <property type="protein sequence ID" value="ADU91663.1"/>
    <property type="molecule type" value="Genomic_DNA"/>
</dbReference>
<dbReference type="GO" id="GO:0015344">
    <property type="term" value="F:siderophore uptake transmembrane transporter activity"/>
    <property type="evidence" value="ECO:0007669"/>
    <property type="project" value="TreeGrafter"/>
</dbReference>
<evidence type="ECO:0000256" key="2">
    <source>
        <dbReference type="ARBA" id="ARBA00009810"/>
    </source>
</evidence>
<dbReference type="GO" id="GO:0044718">
    <property type="term" value="P:siderophore transmembrane transport"/>
    <property type="evidence" value="ECO:0007669"/>
    <property type="project" value="TreeGrafter"/>
</dbReference>
<dbReference type="InterPro" id="IPR000531">
    <property type="entry name" value="Beta-barrel_TonB"/>
</dbReference>
<dbReference type="InterPro" id="IPR012910">
    <property type="entry name" value="Plug_dom"/>
</dbReference>
<evidence type="ECO:0000259" key="13">
    <source>
        <dbReference type="Pfam" id="PF00593"/>
    </source>
</evidence>
<evidence type="ECO:0000256" key="5">
    <source>
        <dbReference type="ARBA" id="ARBA00022692"/>
    </source>
</evidence>
<sequence>MKTFLDIYPKVISCCLLFTSTCYSFAQEAQIQSVDVVDYTSDSSSEKLIGNSDFLLNSDDVSSDQIKRYRAVSLGQTIEKVSGVQNNSMGPNNGQPQIRSLTGSRVYVSENGLAVSDVAGFAGTMPLAVNPFLAEGITVRKSSASVLFGGNAIGGAVDVNTALIPNALPERIIQGKVEFSGGPNATRLQAFSLNGRAGKFAWHIDGMNNNIDEYKIPGNSKADICYDGNFLLKKDGGREDEILRRCQTVLEVEYYFEPKSFKYINKYYLSELKKGPEAAQAYIDRYGIGLGDVYSTKLTDYNKYYFEENPDYDPSLPPGEKGKRLLGVKDKVPTKKGVLSNSHLDNQNISVGGSFVGKNGYIGIAYSRYQNEYGVPGFATLVSKVAGADVLPVNIISSQNRWQLEGLYRPNSKILNNIKVQAALTDADNNSYLGHIFASSLNSRSKQIRVELNHSLTDWSQGSFGIDARRRDITSRGADKFLPDTQSDNLGIFLVEKLQTKYVEAELGYRLGKVKHTANPNTIGKTDSATAFFIRKNNSRSFDLHSTTVALTVKPINILRLRAQYSRSQRAPEVNELFAHNRNFANLVNENGDPELKKETAETYEAGAELSILGGSVRATAYKTYYKDYIYAGFTGGNQDGDMARREWRQGDTKISGLELEWTNLWDLGSAGELETRLFADIVKNQPVAQYAVGSVKDISKLTPQQRHDYLRSTRDGNVMPNLPTSRYGASLNWKRGGWQFATSVTRYKNQTRLGRNTTGPEISLGGYTMVDAYASYSHKIAKNFSAEWFMDARNLTNTEARPHNSILRFIAPLPGRSVRAGLKVTF</sequence>
<comment type="similarity">
    <text evidence="2 10 11">Belongs to the TonB-dependent receptor family.</text>
</comment>
<keyword evidence="7 10" id="KW-0472">Membrane</keyword>
<organism evidence="15 16">
    <name type="scientific">Taylorella equigenitalis (strain MCE9)</name>
    <dbReference type="NCBI Taxonomy" id="937774"/>
    <lineage>
        <taxon>Bacteria</taxon>
        <taxon>Pseudomonadati</taxon>
        <taxon>Pseudomonadota</taxon>
        <taxon>Betaproteobacteria</taxon>
        <taxon>Burkholderiales</taxon>
        <taxon>Alcaligenaceae</taxon>
        <taxon>Taylorella</taxon>
    </lineage>
</organism>
<dbReference type="InterPro" id="IPR039426">
    <property type="entry name" value="TonB-dep_rcpt-like"/>
</dbReference>
<evidence type="ECO:0000256" key="6">
    <source>
        <dbReference type="ARBA" id="ARBA00023077"/>
    </source>
</evidence>
<dbReference type="Gene3D" id="2.40.170.20">
    <property type="entry name" value="TonB-dependent receptor, beta-barrel domain"/>
    <property type="match status" value="1"/>
</dbReference>
<keyword evidence="12" id="KW-0732">Signal</keyword>
<reference evidence="15 16" key="1">
    <citation type="journal article" date="2011" name="J. Bacteriol.">
        <title>Genome sequence of Taylorella equigenitalis MCE9, the causative agent of contagious equine metritis.</title>
        <authorList>
            <person name="Hebert L."/>
            <person name="Moumen B."/>
            <person name="Duquesne F."/>
            <person name="Breuil M.F."/>
            <person name="Laugier C."/>
            <person name="Batto J.M."/>
            <person name="Renault P."/>
            <person name="Petry S."/>
        </authorList>
    </citation>
    <scope>NUCLEOTIDE SEQUENCE [LARGE SCALE GENOMIC DNA]</scope>
    <source>
        <strain evidence="15 16">MCE9</strain>
    </source>
</reference>
<dbReference type="Proteomes" id="UP000007472">
    <property type="component" value="Chromosome"/>
</dbReference>
<feature type="domain" description="TonB-dependent receptor-like beta-barrel" evidence="13">
    <location>
        <begin position="382"/>
        <end position="796"/>
    </location>
</feature>
<keyword evidence="3 10" id="KW-0813">Transport</keyword>
<evidence type="ECO:0000256" key="12">
    <source>
        <dbReference type="SAM" id="SignalP"/>
    </source>
</evidence>
<keyword evidence="9 10" id="KW-0998">Cell outer membrane</keyword>
<dbReference type="KEGG" id="teq:TEQUI_0725"/>
<evidence type="ECO:0000256" key="1">
    <source>
        <dbReference type="ARBA" id="ARBA00004571"/>
    </source>
</evidence>
<dbReference type="Pfam" id="PF00593">
    <property type="entry name" value="TonB_dep_Rec_b-barrel"/>
    <property type="match status" value="1"/>
</dbReference>
<proteinExistence type="inferred from homology"/>
<evidence type="ECO:0000256" key="10">
    <source>
        <dbReference type="PROSITE-ProRule" id="PRU01360"/>
    </source>
</evidence>
<evidence type="ECO:0000256" key="11">
    <source>
        <dbReference type="RuleBase" id="RU003357"/>
    </source>
</evidence>
<dbReference type="PANTHER" id="PTHR30069:SF40">
    <property type="entry name" value="TONB-DEPENDENT RECEPTOR NMB0964-RELATED"/>
    <property type="match status" value="1"/>
</dbReference>
<dbReference type="Gene3D" id="2.170.130.10">
    <property type="entry name" value="TonB-dependent receptor, plug domain"/>
    <property type="match status" value="1"/>
</dbReference>
<dbReference type="PANTHER" id="PTHR30069">
    <property type="entry name" value="TONB-DEPENDENT OUTER MEMBRANE RECEPTOR"/>
    <property type="match status" value="1"/>
</dbReference>
<evidence type="ECO:0000313" key="16">
    <source>
        <dbReference type="Proteomes" id="UP000007472"/>
    </source>
</evidence>
<dbReference type="SUPFAM" id="SSF56935">
    <property type="entry name" value="Porins"/>
    <property type="match status" value="1"/>
</dbReference>
<protein>
    <submittedName>
        <fullName evidence="15">TonB-dependent receptor</fullName>
    </submittedName>
</protein>
<evidence type="ECO:0000256" key="8">
    <source>
        <dbReference type="ARBA" id="ARBA00023170"/>
    </source>
</evidence>
<keyword evidence="4 10" id="KW-1134">Transmembrane beta strand</keyword>
<feature type="domain" description="TonB-dependent receptor plug" evidence="14">
    <location>
        <begin position="59"/>
        <end position="156"/>
    </location>
</feature>
<keyword evidence="6 11" id="KW-0798">TonB box</keyword>
<keyword evidence="5 10" id="KW-0812">Transmembrane</keyword>
<dbReference type="GO" id="GO:0009279">
    <property type="term" value="C:cell outer membrane"/>
    <property type="evidence" value="ECO:0007669"/>
    <property type="project" value="UniProtKB-SubCell"/>
</dbReference>
<dbReference type="Pfam" id="PF07715">
    <property type="entry name" value="Plug"/>
    <property type="match status" value="1"/>
</dbReference>
<accession>A0A654KGT9</accession>
<evidence type="ECO:0000256" key="3">
    <source>
        <dbReference type="ARBA" id="ARBA00022448"/>
    </source>
</evidence>
<evidence type="ECO:0000256" key="9">
    <source>
        <dbReference type="ARBA" id="ARBA00023237"/>
    </source>
</evidence>
<evidence type="ECO:0000256" key="7">
    <source>
        <dbReference type="ARBA" id="ARBA00023136"/>
    </source>
</evidence>
<dbReference type="PROSITE" id="PS52016">
    <property type="entry name" value="TONB_DEPENDENT_REC_3"/>
    <property type="match status" value="1"/>
</dbReference>
<comment type="subcellular location">
    <subcellularLocation>
        <location evidence="1 10">Cell outer membrane</location>
        <topology evidence="1 10">Multi-pass membrane protein</topology>
    </subcellularLocation>
</comment>
<evidence type="ECO:0000256" key="4">
    <source>
        <dbReference type="ARBA" id="ARBA00022452"/>
    </source>
</evidence>
<feature type="signal peptide" evidence="12">
    <location>
        <begin position="1"/>
        <end position="26"/>
    </location>
</feature>
<dbReference type="InterPro" id="IPR036942">
    <property type="entry name" value="Beta-barrel_TonB_sf"/>
</dbReference>
<dbReference type="AlphaFoldDB" id="A0A654KGT9"/>
<feature type="chain" id="PRO_5025055919" evidence="12">
    <location>
        <begin position="27"/>
        <end position="827"/>
    </location>
</feature>